<dbReference type="InterPro" id="IPR023210">
    <property type="entry name" value="NADP_OxRdtase_dom"/>
</dbReference>
<dbReference type="SUPFAM" id="SSF51430">
    <property type="entry name" value="NAD(P)-linked oxidoreductase"/>
    <property type="match status" value="1"/>
</dbReference>
<dbReference type="Gene3D" id="3.20.20.100">
    <property type="entry name" value="NADP-dependent oxidoreductase domain"/>
    <property type="match status" value="1"/>
</dbReference>
<dbReference type="Gene3D" id="2.60.120.10">
    <property type="entry name" value="Jelly Rolls"/>
    <property type="match status" value="1"/>
</dbReference>
<dbReference type="Pfam" id="PF00248">
    <property type="entry name" value="Aldo_ket_red"/>
    <property type="match status" value="1"/>
</dbReference>
<dbReference type="GeneID" id="100201016"/>
<dbReference type="SUPFAM" id="SSF51197">
    <property type="entry name" value="Clavaminate synthase-like"/>
    <property type="match status" value="1"/>
</dbReference>
<dbReference type="CDD" id="cd19071">
    <property type="entry name" value="AKR_AKR1-5-like"/>
    <property type="match status" value="1"/>
</dbReference>
<dbReference type="Proteomes" id="UP001652625">
    <property type="component" value="Chromosome 06"/>
</dbReference>
<reference evidence="4" key="1">
    <citation type="submission" date="2025-08" db="UniProtKB">
        <authorList>
            <consortium name="RefSeq"/>
        </authorList>
    </citation>
    <scope>IDENTIFICATION</scope>
</reference>
<dbReference type="InterPro" id="IPR020471">
    <property type="entry name" value="AKR"/>
</dbReference>
<feature type="domain" description="NADP-dependent oxidoreductase" evidence="2">
    <location>
        <begin position="318"/>
        <end position="575"/>
    </location>
</feature>
<keyword evidence="3" id="KW-1185">Reference proteome</keyword>
<dbReference type="PRINTS" id="PR00069">
    <property type="entry name" value="ALDKETRDTASE"/>
</dbReference>
<organism evidence="3 4">
    <name type="scientific">Hydra vulgaris</name>
    <name type="common">Hydra</name>
    <name type="synonym">Hydra attenuata</name>
    <dbReference type="NCBI Taxonomy" id="6087"/>
    <lineage>
        <taxon>Eukaryota</taxon>
        <taxon>Metazoa</taxon>
        <taxon>Cnidaria</taxon>
        <taxon>Hydrozoa</taxon>
        <taxon>Hydroidolina</taxon>
        <taxon>Anthoathecata</taxon>
        <taxon>Aplanulata</taxon>
        <taxon>Hydridae</taxon>
        <taxon>Hydra</taxon>
    </lineage>
</organism>
<dbReference type="PANTHER" id="PTHR43827:SF8">
    <property type="entry name" value="ALDO_KETO REDUCTASE FAMILY PROTEIN"/>
    <property type="match status" value="1"/>
</dbReference>
<dbReference type="InterPro" id="IPR036812">
    <property type="entry name" value="NAD(P)_OxRdtase_dom_sf"/>
</dbReference>
<dbReference type="RefSeq" id="XP_065655867.1">
    <property type="nucleotide sequence ID" value="XM_065799795.1"/>
</dbReference>
<keyword evidence="1" id="KW-0732">Signal</keyword>
<feature type="chain" id="PRO_5045428990" evidence="1">
    <location>
        <begin position="19"/>
        <end position="591"/>
    </location>
</feature>
<name>A0ABM4C2T5_HYDVU</name>
<accession>A0ABM4C2T5</accession>
<gene>
    <name evidence="4" type="primary">LOC100201016</name>
</gene>
<evidence type="ECO:0000313" key="3">
    <source>
        <dbReference type="Proteomes" id="UP001652625"/>
    </source>
</evidence>
<evidence type="ECO:0000256" key="1">
    <source>
        <dbReference type="SAM" id="SignalP"/>
    </source>
</evidence>
<feature type="signal peptide" evidence="1">
    <location>
        <begin position="1"/>
        <end position="18"/>
    </location>
</feature>
<dbReference type="PANTHER" id="PTHR43827">
    <property type="entry name" value="2,5-DIKETO-D-GLUCONIC ACID REDUCTASE"/>
    <property type="match status" value="1"/>
</dbReference>
<sequence>MTYIIFLFLFKVLAEVSLQEIPLNNNKHLNVDELQLSPGGSYFYANYLVQNRPVIIRGASKNWDSVRNWDNRSYVKEKFDKLFIKSLYGDISTFENVLFENEEFVGFLPKESTILYDVHLPLVLHCNEFIQKITGVKLHIRESRKAKITLSTVENFIAPLFSNLSVIIFDVYDSNANMKNMKSIESWDMMHNDLSLLNISYSMMTIFPGDILYVPVHKWYYVSPKDLASYINIQVDFFEQDFSSDFTQALIHYKEFLLKQSKHLSCNNTKISFKDILEIDFNDDLAVLNLRIPKKNERPEDITLVTGNKMPVLGLGTAFLEDKTKDAIKYALEVGYRLFDLAYGYPGSEVGFATAISESSVSRDNVFVVTKLHPMFLGYNETLHAIELSLKNLNTSYINLYLIHSVICDDLFLKCSKEPNGTWKETWRAMEQAKREGKLRDIGVSNFNTTMLSELIDWAVEPVSVVQNWFDPFHTDRPLRKLCAQHNIRYMGYSTLGSRWQFANILDYNPVLESDIISSVSAHYDYVPTHVVLRWAIHNNVTVIPRSATPNHIAQNFRTLDLVLHPADIQALDELGIWMDELLGEDDEDYN</sequence>
<evidence type="ECO:0000259" key="2">
    <source>
        <dbReference type="Pfam" id="PF00248"/>
    </source>
</evidence>
<dbReference type="InterPro" id="IPR014710">
    <property type="entry name" value="RmlC-like_jellyroll"/>
</dbReference>
<proteinExistence type="predicted"/>
<evidence type="ECO:0000313" key="4">
    <source>
        <dbReference type="RefSeq" id="XP_065655867.1"/>
    </source>
</evidence>
<protein>
    <submittedName>
        <fullName evidence="4">Uncharacterized protein LOC100201016 isoform X2</fullName>
    </submittedName>
</protein>